<dbReference type="EMBL" id="KK853148">
    <property type="protein sequence ID" value="KDR10706.1"/>
    <property type="molecule type" value="Genomic_DNA"/>
</dbReference>
<keyword evidence="3" id="KW-1185">Reference proteome</keyword>
<reference evidence="2 3" key="1">
    <citation type="journal article" date="2014" name="Nat. Commun.">
        <title>Molecular traces of alternative social organization in a termite genome.</title>
        <authorList>
            <person name="Terrapon N."/>
            <person name="Li C."/>
            <person name="Robertson H.M."/>
            <person name="Ji L."/>
            <person name="Meng X."/>
            <person name="Booth W."/>
            <person name="Chen Z."/>
            <person name="Childers C.P."/>
            <person name="Glastad K.M."/>
            <person name="Gokhale K."/>
            <person name="Gowin J."/>
            <person name="Gronenberg W."/>
            <person name="Hermansen R.A."/>
            <person name="Hu H."/>
            <person name="Hunt B.G."/>
            <person name="Huylmans A.K."/>
            <person name="Khalil S.M."/>
            <person name="Mitchell R.D."/>
            <person name="Munoz-Torres M.C."/>
            <person name="Mustard J.A."/>
            <person name="Pan H."/>
            <person name="Reese J.T."/>
            <person name="Scharf M.E."/>
            <person name="Sun F."/>
            <person name="Vogel H."/>
            <person name="Xiao J."/>
            <person name="Yang W."/>
            <person name="Yang Z."/>
            <person name="Yang Z."/>
            <person name="Zhou J."/>
            <person name="Zhu J."/>
            <person name="Brent C.S."/>
            <person name="Elsik C.G."/>
            <person name="Goodisman M.A."/>
            <person name="Liberles D.A."/>
            <person name="Roe R.M."/>
            <person name="Vargo E.L."/>
            <person name="Vilcinskas A."/>
            <person name="Wang J."/>
            <person name="Bornberg-Bauer E."/>
            <person name="Korb J."/>
            <person name="Zhang G."/>
            <person name="Liebig J."/>
        </authorList>
    </citation>
    <scope>NUCLEOTIDE SEQUENCE [LARGE SCALE GENOMIC DNA]</scope>
    <source>
        <tissue evidence="2">Whole organism</tissue>
    </source>
</reference>
<feature type="region of interest" description="Disordered" evidence="1">
    <location>
        <begin position="51"/>
        <end position="77"/>
    </location>
</feature>
<dbReference type="OMA" id="ITECKTD"/>
<dbReference type="Gene3D" id="3.30.420.10">
    <property type="entry name" value="Ribonuclease H-like superfamily/Ribonuclease H"/>
    <property type="match status" value="1"/>
</dbReference>
<dbReference type="GO" id="GO:0003676">
    <property type="term" value="F:nucleic acid binding"/>
    <property type="evidence" value="ECO:0007669"/>
    <property type="project" value="InterPro"/>
</dbReference>
<dbReference type="InterPro" id="IPR036397">
    <property type="entry name" value="RNaseH_sf"/>
</dbReference>
<dbReference type="PANTHER" id="PTHR46060">
    <property type="entry name" value="MARINER MOS1 TRANSPOSASE-LIKE PROTEIN"/>
    <property type="match status" value="1"/>
</dbReference>
<evidence type="ECO:0000256" key="1">
    <source>
        <dbReference type="SAM" id="MobiDB-lite"/>
    </source>
</evidence>
<evidence type="ECO:0008006" key="4">
    <source>
        <dbReference type="Google" id="ProtNLM"/>
    </source>
</evidence>
<dbReference type="eggNOG" id="ENOG502S5CC">
    <property type="taxonomic scope" value="Eukaryota"/>
</dbReference>
<evidence type="ECO:0000313" key="2">
    <source>
        <dbReference type="EMBL" id="KDR10706.1"/>
    </source>
</evidence>
<organism evidence="2 3">
    <name type="scientific">Zootermopsis nevadensis</name>
    <name type="common">Dampwood termite</name>
    <dbReference type="NCBI Taxonomy" id="136037"/>
    <lineage>
        <taxon>Eukaryota</taxon>
        <taxon>Metazoa</taxon>
        <taxon>Ecdysozoa</taxon>
        <taxon>Arthropoda</taxon>
        <taxon>Hexapoda</taxon>
        <taxon>Insecta</taxon>
        <taxon>Pterygota</taxon>
        <taxon>Neoptera</taxon>
        <taxon>Polyneoptera</taxon>
        <taxon>Dictyoptera</taxon>
        <taxon>Blattodea</taxon>
        <taxon>Blattoidea</taxon>
        <taxon>Termitoidae</taxon>
        <taxon>Termopsidae</taxon>
        <taxon>Zootermopsis</taxon>
    </lineage>
</organism>
<name>A0A067QQ57_ZOONE</name>
<accession>A0A067QQ57</accession>
<protein>
    <recommendedName>
        <fullName evidence="4">Histone-lysine N-methyltransferase SETMAR</fullName>
    </recommendedName>
</protein>
<dbReference type="STRING" id="136037.A0A067QQ57"/>
<dbReference type="Proteomes" id="UP000027135">
    <property type="component" value="Unassembled WGS sequence"/>
</dbReference>
<dbReference type="PANTHER" id="PTHR46060:SF1">
    <property type="entry name" value="MARINER MOS1 TRANSPOSASE-LIKE PROTEIN"/>
    <property type="match status" value="1"/>
</dbReference>
<sequence length="189" mass="21360">MASVNDSRYKQRAVIEFLVAEKETVVNIHKRLCAVYGSCAVDRSTVGRGAKRVKASGSEETELRDLPRSGRPATATTPDMLNRADAIIREDRRITPRQLAQQLSVRNGSVIAIIQALAYSKVCARWVPRSLTADHRIQRKTISSELLERFDAEGEVFLSGIITGDETWIHHFESETKRQSMEWHHETCI</sequence>
<evidence type="ECO:0000313" key="3">
    <source>
        <dbReference type="Proteomes" id="UP000027135"/>
    </source>
</evidence>
<proteinExistence type="predicted"/>
<dbReference type="InterPro" id="IPR052709">
    <property type="entry name" value="Transposase-MT_Hybrid"/>
</dbReference>
<dbReference type="InParanoid" id="A0A067QQ57"/>
<dbReference type="AlphaFoldDB" id="A0A067QQ57"/>
<gene>
    <name evidence="2" type="ORF">L798_15468</name>
</gene>